<evidence type="ECO:0000313" key="2">
    <source>
        <dbReference type="EMBL" id="CAE7351983.1"/>
    </source>
</evidence>
<feature type="compositionally biased region" description="Pro residues" evidence="1">
    <location>
        <begin position="1941"/>
        <end position="1982"/>
    </location>
</feature>
<keyword evidence="3" id="KW-1185">Reference proteome</keyword>
<dbReference type="Proteomes" id="UP000604046">
    <property type="component" value="Unassembled WGS sequence"/>
</dbReference>
<accession>A0A812PJ21</accession>
<name>A0A812PJ21_9DINO</name>
<feature type="compositionally biased region" description="Basic and acidic residues" evidence="1">
    <location>
        <begin position="1537"/>
        <end position="1565"/>
    </location>
</feature>
<feature type="region of interest" description="Disordered" evidence="1">
    <location>
        <begin position="215"/>
        <end position="255"/>
    </location>
</feature>
<comment type="caution">
    <text evidence="2">The sequence shown here is derived from an EMBL/GenBank/DDBJ whole genome shotgun (WGS) entry which is preliminary data.</text>
</comment>
<feature type="compositionally biased region" description="Basic and acidic residues" evidence="1">
    <location>
        <begin position="1652"/>
        <end position="1667"/>
    </location>
</feature>
<feature type="compositionally biased region" description="Basic and acidic residues" evidence="1">
    <location>
        <begin position="1579"/>
        <end position="1600"/>
    </location>
</feature>
<dbReference type="OrthoDB" id="446891at2759"/>
<gene>
    <name evidence="2" type="primary">rsgI2</name>
    <name evidence="2" type="ORF">SNAT2548_LOCUS18573</name>
</gene>
<sequence>MGDNLLVELPANFSLDHKKGNRQHIPKQGATLPQWLVLYVVKKGVEHHAEACVAIRATQVCLKEGALSPAEALQCQQWFNDTRHRKRPGSEGSRGTEEEFFCWSFDRLFAFDAPICLRREQFAGKQLQRGSRPPAELCSVLSRASGSHLLGDAEENTLAELVQKKVWMLQVPAGLDILSQAQAQDHVSEDLRLWTPHSIVAALHVKVAEPVPLPVPEQAAQGNPDEARGDSDGEDPEAVQGAGEESPPPGGQSAAVAARIEKVKHPLTPLQEIQIVRLNFMLQNPSELPRVVSCVANFLGPFTGTIRGDVLQEALASVPGRYKVRQQMLRLDWLHMLHRRCVMQEQVRDGDKSVSRFLSMDASPQGGYEYLALTEEVLVRRLPVIPSSNPWSGFEHEFRTMPIMSAIILEYGQANLDMYRKQVKGWVSDQGTERGIPHWPMAAGERMNELAAALQAEDQPSLELLATGTSQEFLFNSFTHAGLLHVLFNALEETCKSCPRWDQVEKEVSAVSKLLTNRSFREVVLSRMMQEATAQEKKVVQGYHGELLSWRWESLHETLKHYLEVRPLLSKYWDRGLLSSEAALCDLVSSALQDPFHIAYIQWAFMFAGFVQELAHWSEGCFCHDAALRKCKTKARRASIKCPWKGRRSSVLCAGWKDEVISRVHRVTSTSFTETMLELPTQVSAAMALLDQQARDKWACILKEKLEYLDHVPHRLAGAYAHHARPDLYGLQHSKQIVRECFEEYNALKEQGRTNALLQGLFERRGDAGLADQLWAFGQSSPDETLENFPCAWAEIQERAFCSMVERSTERQHVLIKIGGRRTLRFGGPAMTCVRARRAQLQAMIDDARQCAFLAREWKRRGLEADLLSHLLTKEECACKTKSYLVSRIYGYNEADHFLDDLREEEQAAQALQAATTLALKAGDEQHQVASSLDKRQWMIVDYIKSQLESGMLFSVPEMLFDSLLPDAESEALQEGVNLDLWSFVNAFMTEEAVFPPSELVYCYVLDAKPEKRAQQKGLTHVDRRGHMKVLRFLNVDLQSPAEPRVTYSHTARHTLDLLKLATPAGLKLLESQCTLWASTAKSLQVQVMPIEGPQASPDGYPSHSLSLPAFVTDDDMLEDLRGEAQPDRQALSVAEASQQQPQAVATLAGIPTQHEEALLQTLLESRALGENFQAPLDLPYYNTEAAAGLHRRGLIKLREDAFGSTEIALSDATNVVSVLSLTDPISLCADEVCMRNPPGRNKLAWLKSLVQDGWQPADDVEDWHRKGGERKLPENIIQRPESHLKALRVHESIFEKPGGLLRICHSGSAAFYDFLLTAADLSDVQSWSLQQCREFAADRKRKAARAAQDAQQRGLRAVEKPLSLALDLPAEPSVPCRIPGMHDFVVHYDNWTHQSGHRRAFVQCREASHGNCRRYTFLRQHSDKATAVAWLLAWVMEASRFETGFWAYGCWEEQGADTQVLREARAVGALFVSGRGLRACRRNMPGPNTAKAKAAGPTGAVGGAEKQRACSADRKSPSNRSSEEEDKKDRKSRSHRSSDEDDKKDRKSPSHRSSDEEKKDKESSEEGSGSGDGSGSKTSKDSPARGRRRQESTETERKSRRDRSRKQSRSGSSERERGRRGSRRGRERSETTAEKDEGREGQPSEMVAKGRKSEESQRGRDTERGEAGAGSSRPRSWSLVTNAADKGETAQDKGGSTPQAGQKRDHSEEIFGPFGTDVPQFTIRALPADKAAGFYKGQWQEEKVRCPVCWQVKPRTTMWLHLQQNSMCLWWQKKYQGIEYKAEFQCMHCDKMFYQATARDQHEHRCWLNQPPAEPKDPPRARVASEQAAEEQRATSPARAEVQEERRARSQPAEVHLRTDSKVRRAIQRPREEAGGAIPEQGTLKAASIRKAPGYGQQNLVVVVSPPECPGSVPAVSRQCPGLSRPVLVWVPASRRVPPTSRPRPAHVPPSSRPRPARVPPTSRPRPASVPPASRPRPASVPPASRQCPGSVPPASRQRLVSVLPASRPHPAHVPPTSRQRPAHPAGIPPPASCPSHPRPLTHVTLWARNRSEKETGETKQQIVEDSGKGAREQHPPRSRSPRNREEWRWCWRWSENVWWWEWFPVTKSWLREH</sequence>
<reference evidence="2" key="1">
    <citation type="submission" date="2021-02" db="EMBL/GenBank/DDBJ databases">
        <authorList>
            <person name="Dougan E. K."/>
            <person name="Rhodes N."/>
            <person name="Thang M."/>
            <person name="Chan C."/>
        </authorList>
    </citation>
    <scope>NUCLEOTIDE SEQUENCE</scope>
</reference>
<feature type="compositionally biased region" description="Basic and acidic residues" evidence="1">
    <location>
        <begin position="2067"/>
        <end position="2077"/>
    </location>
</feature>
<feature type="region of interest" description="Disordered" evidence="1">
    <location>
        <begin position="1480"/>
        <end position="1710"/>
    </location>
</feature>
<proteinExistence type="predicted"/>
<feature type="region of interest" description="Disordered" evidence="1">
    <location>
        <begin position="1936"/>
        <end position="2083"/>
    </location>
</feature>
<feature type="compositionally biased region" description="Low complexity" evidence="1">
    <location>
        <begin position="1486"/>
        <end position="1499"/>
    </location>
</feature>
<feature type="region of interest" description="Disordered" evidence="1">
    <location>
        <begin position="1809"/>
        <end position="1882"/>
    </location>
</feature>
<feature type="compositionally biased region" description="Basic and acidic residues" evidence="1">
    <location>
        <begin position="1856"/>
        <end position="1875"/>
    </location>
</feature>
<dbReference type="EMBL" id="CAJNDS010002149">
    <property type="protein sequence ID" value="CAE7351983.1"/>
    <property type="molecule type" value="Genomic_DNA"/>
</dbReference>
<feature type="compositionally biased region" description="Basic and acidic residues" evidence="1">
    <location>
        <begin position="1506"/>
        <end position="1530"/>
    </location>
</feature>
<feature type="compositionally biased region" description="Basic and acidic residues" evidence="1">
    <location>
        <begin position="1628"/>
        <end position="1643"/>
    </location>
</feature>
<evidence type="ECO:0000256" key="1">
    <source>
        <dbReference type="SAM" id="MobiDB-lite"/>
    </source>
</evidence>
<protein>
    <submittedName>
        <fullName evidence="2">RsgI2 protein</fullName>
    </submittedName>
</protein>
<organism evidence="2 3">
    <name type="scientific">Symbiodinium natans</name>
    <dbReference type="NCBI Taxonomy" id="878477"/>
    <lineage>
        <taxon>Eukaryota</taxon>
        <taxon>Sar</taxon>
        <taxon>Alveolata</taxon>
        <taxon>Dinophyceae</taxon>
        <taxon>Suessiales</taxon>
        <taxon>Symbiodiniaceae</taxon>
        <taxon>Symbiodinium</taxon>
    </lineage>
</organism>
<evidence type="ECO:0000313" key="3">
    <source>
        <dbReference type="Proteomes" id="UP000604046"/>
    </source>
</evidence>